<dbReference type="Proteomes" id="UP000499080">
    <property type="component" value="Unassembled WGS sequence"/>
</dbReference>
<reference evidence="1 2" key="1">
    <citation type="journal article" date="2019" name="Sci. Rep.">
        <title>Orb-weaving spider Araneus ventricosus genome elucidates the spidroin gene catalogue.</title>
        <authorList>
            <person name="Kono N."/>
            <person name="Nakamura H."/>
            <person name="Ohtoshi R."/>
            <person name="Moran D.A.P."/>
            <person name="Shinohara A."/>
            <person name="Yoshida Y."/>
            <person name="Fujiwara M."/>
            <person name="Mori M."/>
            <person name="Tomita M."/>
            <person name="Arakawa K."/>
        </authorList>
    </citation>
    <scope>NUCLEOTIDE SEQUENCE [LARGE SCALE GENOMIC DNA]</scope>
</reference>
<evidence type="ECO:0000313" key="1">
    <source>
        <dbReference type="EMBL" id="GBO27162.1"/>
    </source>
</evidence>
<gene>
    <name evidence="1" type="ORF">AVEN_16624_1</name>
</gene>
<dbReference type="AlphaFoldDB" id="A0A4Y2VR80"/>
<proteinExistence type="predicted"/>
<keyword evidence="2" id="KW-1185">Reference proteome</keyword>
<organism evidence="1 2">
    <name type="scientific">Araneus ventricosus</name>
    <name type="common">Orbweaver spider</name>
    <name type="synonym">Epeira ventricosa</name>
    <dbReference type="NCBI Taxonomy" id="182803"/>
    <lineage>
        <taxon>Eukaryota</taxon>
        <taxon>Metazoa</taxon>
        <taxon>Ecdysozoa</taxon>
        <taxon>Arthropoda</taxon>
        <taxon>Chelicerata</taxon>
        <taxon>Arachnida</taxon>
        <taxon>Araneae</taxon>
        <taxon>Araneomorphae</taxon>
        <taxon>Entelegynae</taxon>
        <taxon>Araneoidea</taxon>
        <taxon>Araneidae</taxon>
        <taxon>Araneus</taxon>
    </lineage>
</organism>
<comment type="caution">
    <text evidence="1">The sequence shown here is derived from an EMBL/GenBank/DDBJ whole genome shotgun (WGS) entry which is preliminary data.</text>
</comment>
<sequence>MVMSPEFCDKTDLKGSSPFRHFIIFSEEATAKEKRKIVALNYSEATKAIRRSELFQDEMKNNLMDFKKKLENLDSTKNIAIFQNITEEVKILLAENLANLVSSGVNTEKIPEYSL</sequence>
<dbReference type="EMBL" id="BGPR01050146">
    <property type="protein sequence ID" value="GBO27162.1"/>
    <property type="molecule type" value="Genomic_DNA"/>
</dbReference>
<protein>
    <submittedName>
        <fullName evidence="1">Uncharacterized protein</fullName>
    </submittedName>
</protein>
<accession>A0A4Y2VR80</accession>
<evidence type="ECO:0000313" key="2">
    <source>
        <dbReference type="Proteomes" id="UP000499080"/>
    </source>
</evidence>
<name>A0A4Y2VR80_ARAVE</name>